<dbReference type="EMBL" id="NPIC01000001">
    <property type="protein sequence ID" value="RDL41635.1"/>
    <property type="molecule type" value="Genomic_DNA"/>
</dbReference>
<feature type="region of interest" description="Disordered" evidence="1">
    <location>
        <begin position="9"/>
        <end position="33"/>
    </location>
</feature>
<dbReference type="OrthoDB" id="66095at2759"/>
<organism evidence="2 3">
    <name type="scientific">Venustampulla echinocandica</name>
    <dbReference type="NCBI Taxonomy" id="2656787"/>
    <lineage>
        <taxon>Eukaryota</taxon>
        <taxon>Fungi</taxon>
        <taxon>Dikarya</taxon>
        <taxon>Ascomycota</taxon>
        <taxon>Pezizomycotina</taxon>
        <taxon>Leotiomycetes</taxon>
        <taxon>Helotiales</taxon>
        <taxon>Pleuroascaceae</taxon>
        <taxon>Venustampulla</taxon>
    </lineage>
</organism>
<evidence type="ECO:0000313" key="3">
    <source>
        <dbReference type="Proteomes" id="UP000254866"/>
    </source>
</evidence>
<proteinExistence type="predicted"/>
<protein>
    <submittedName>
        <fullName evidence="2">Uncharacterized protein</fullName>
    </submittedName>
</protein>
<comment type="caution">
    <text evidence="2">The sequence shown here is derived from an EMBL/GenBank/DDBJ whole genome shotgun (WGS) entry which is preliminary data.</text>
</comment>
<dbReference type="GeneID" id="43594463"/>
<evidence type="ECO:0000256" key="1">
    <source>
        <dbReference type="SAM" id="MobiDB-lite"/>
    </source>
</evidence>
<dbReference type="STRING" id="2656787.A0A370U1J2"/>
<dbReference type="RefSeq" id="XP_031874291.1">
    <property type="nucleotide sequence ID" value="XM_032010237.1"/>
</dbReference>
<feature type="compositionally biased region" description="Polar residues" evidence="1">
    <location>
        <begin position="20"/>
        <end position="33"/>
    </location>
</feature>
<accession>A0A370U1J2</accession>
<sequence length="356" mass="39237">MQRLQHILFGLPPPPPPATNDKSSVSGSSPGNYQPSISDVLQVKETLLEKLPLELIDVVIDAAEYWPHTTSINTPPAESPFCIRGDANHENQFILRTPPLGFVPVSDWRNTTADTDTITDVGPELEGTGRLSWSLDTSPKLAQSSDIPQAKGSLTDEVLKGWEATSNPREKFPCRKIVFTIRSRDQGWGGSSADRGSYRGSFTWFDVGLERMIAYREGTTADDKEYDSTPSSTCESPIVCSTYTVLPAAAPAPNPDDPPNASDHPLLPGPMCIQKNVTADQTAKEHRIVWSVDDNINPESPEADELENRGRGRATATGEFVRNLKLGDSVTVWQKARFHGWANFLEYLKVEVYWAV</sequence>
<dbReference type="AlphaFoldDB" id="A0A370U1J2"/>
<gene>
    <name evidence="2" type="ORF">BP5553_01614</name>
</gene>
<reference evidence="2 3" key="1">
    <citation type="journal article" date="2018" name="IMA Fungus">
        <title>IMA Genome-F 9: Draft genome sequence of Annulohypoxylon stygium, Aspergillus mulundensis, Berkeleyomyces basicola (syn. Thielaviopsis basicola), Ceratocystis smalleyi, two Cercospora beticola strains, Coleophoma cylindrospora, Fusarium fracticaudum, Phialophora cf. hyalina, and Morchella septimelata.</title>
        <authorList>
            <person name="Wingfield B.D."/>
            <person name="Bills G.F."/>
            <person name="Dong Y."/>
            <person name="Huang W."/>
            <person name="Nel W.J."/>
            <person name="Swalarsk-Parry B.S."/>
            <person name="Vaghefi N."/>
            <person name="Wilken P.M."/>
            <person name="An Z."/>
            <person name="de Beer Z.W."/>
            <person name="De Vos L."/>
            <person name="Chen L."/>
            <person name="Duong T.A."/>
            <person name="Gao Y."/>
            <person name="Hammerbacher A."/>
            <person name="Kikkert J.R."/>
            <person name="Li Y."/>
            <person name="Li H."/>
            <person name="Li K."/>
            <person name="Li Q."/>
            <person name="Liu X."/>
            <person name="Ma X."/>
            <person name="Naidoo K."/>
            <person name="Pethybridge S.J."/>
            <person name="Sun J."/>
            <person name="Steenkamp E.T."/>
            <person name="van der Nest M.A."/>
            <person name="van Wyk S."/>
            <person name="Wingfield M.J."/>
            <person name="Xiong C."/>
            <person name="Yue Q."/>
            <person name="Zhang X."/>
        </authorList>
    </citation>
    <scope>NUCLEOTIDE SEQUENCE [LARGE SCALE GENOMIC DNA]</scope>
    <source>
        <strain evidence="2 3">BP 5553</strain>
    </source>
</reference>
<evidence type="ECO:0000313" key="2">
    <source>
        <dbReference type="EMBL" id="RDL41635.1"/>
    </source>
</evidence>
<name>A0A370U1J2_9HELO</name>
<dbReference type="Proteomes" id="UP000254866">
    <property type="component" value="Unassembled WGS sequence"/>
</dbReference>
<keyword evidence="3" id="KW-1185">Reference proteome</keyword>